<dbReference type="RefSeq" id="WP_167963445.1">
    <property type="nucleotide sequence ID" value="NZ_JAATJJ010000001.1"/>
</dbReference>
<dbReference type="EMBL" id="JAATJJ010000001">
    <property type="protein sequence ID" value="NJB71563.1"/>
    <property type="molecule type" value="Genomic_DNA"/>
</dbReference>
<dbReference type="GO" id="GO:0016212">
    <property type="term" value="F:kynurenine-oxoglutarate transaminase activity"/>
    <property type="evidence" value="ECO:0007669"/>
    <property type="project" value="TreeGrafter"/>
</dbReference>
<gene>
    <name evidence="7" type="ORF">GGR42_002025</name>
</gene>
<dbReference type="InterPro" id="IPR015424">
    <property type="entry name" value="PyrdxlP-dep_Trfase"/>
</dbReference>
<dbReference type="InterPro" id="IPR015422">
    <property type="entry name" value="PyrdxlP-dep_Trfase_small"/>
</dbReference>
<dbReference type="InterPro" id="IPR015421">
    <property type="entry name" value="PyrdxlP-dep_Trfase_major"/>
</dbReference>
<dbReference type="InterPro" id="IPR004839">
    <property type="entry name" value="Aminotransferase_I/II_large"/>
</dbReference>
<evidence type="ECO:0000256" key="3">
    <source>
        <dbReference type="ARBA" id="ARBA00022576"/>
    </source>
</evidence>
<comment type="caution">
    <text evidence="7">The sequence shown here is derived from an EMBL/GenBank/DDBJ whole genome shotgun (WGS) entry which is preliminary data.</text>
</comment>
<name>A0A846QZE2_9FLAO</name>
<dbReference type="PANTHER" id="PTHR43807:SF20">
    <property type="entry name" value="FI04487P"/>
    <property type="match status" value="1"/>
</dbReference>
<dbReference type="FunFam" id="3.40.640.10:FF:000033">
    <property type="entry name" value="Aspartate aminotransferase"/>
    <property type="match status" value="1"/>
</dbReference>
<evidence type="ECO:0000256" key="1">
    <source>
        <dbReference type="ARBA" id="ARBA00001933"/>
    </source>
</evidence>
<sequence>MALNYKTITSKLPNVKTTIFTTVNSLAKKHNAINLSQGFPDFEMDKELIYLVEKAMKGNYNQYAPMQGAFVLREIISEKIEALYGKKYHPETEITITIGATQAIFSTITAFIRPNDEVIVFKPAYDCYEPAIEVNGGIPVFVQLKSKDYKIDWDDLKNKISSKTKMIIVNTPHNPSGTILSEMDVLKLQEILKDTNIIVVSDEAYEHIVFDGKEHQSFSKFNDLASRSFICASFGKTFHATGWKMGYCAAPKELMKEFQKTHQFNVFSAHHPTQIALAEYLKNPKNYLGLSNFFQDKRDFFLEGIKESRFKFSPSAGTYFQLLDYSAISNENDIKFSERLISEYKLACIPISVFNTDDIDNKQLRFCFGKKKKTLKKAMDILNRI</sequence>
<keyword evidence="3 7" id="KW-0032">Aminotransferase</keyword>
<evidence type="ECO:0000313" key="7">
    <source>
        <dbReference type="EMBL" id="NJB71563.1"/>
    </source>
</evidence>
<dbReference type="NCBIfam" id="NF006569">
    <property type="entry name" value="PRK09082.1"/>
    <property type="match status" value="1"/>
</dbReference>
<keyword evidence="5" id="KW-0663">Pyridoxal phosphate</keyword>
<feature type="domain" description="Aminotransferase class I/classII large" evidence="6">
    <location>
        <begin position="32"/>
        <end position="381"/>
    </location>
</feature>
<dbReference type="PANTHER" id="PTHR43807">
    <property type="entry name" value="FI04487P"/>
    <property type="match status" value="1"/>
</dbReference>
<dbReference type="Gene3D" id="3.40.640.10">
    <property type="entry name" value="Type I PLP-dependent aspartate aminotransferase-like (Major domain)"/>
    <property type="match status" value="1"/>
</dbReference>
<dbReference type="EC" id="2.6.1.-" evidence="7"/>
<evidence type="ECO:0000259" key="6">
    <source>
        <dbReference type="Pfam" id="PF00155"/>
    </source>
</evidence>
<accession>A0A846QZE2</accession>
<dbReference type="Proteomes" id="UP000590442">
    <property type="component" value="Unassembled WGS sequence"/>
</dbReference>
<evidence type="ECO:0000313" key="8">
    <source>
        <dbReference type="Proteomes" id="UP000590442"/>
    </source>
</evidence>
<reference evidence="7 8" key="1">
    <citation type="submission" date="2020-03" db="EMBL/GenBank/DDBJ databases">
        <title>Genomic Encyclopedia of Type Strains, Phase IV (KMG-IV): sequencing the most valuable type-strain genomes for metagenomic binning, comparative biology and taxonomic classification.</title>
        <authorList>
            <person name="Goeker M."/>
        </authorList>
    </citation>
    <scope>NUCLEOTIDE SEQUENCE [LARGE SCALE GENOMIC DNA]</scope>
    <source>
        <strain evidence="7 8">DSM 29762</strain>
    </source>
</reference>
<dbReference type="GO" id="GO:0030170">
    <property type="term" value="F:pyridoxal phosphate binding"/>
    <property type="evidence" value="ECO:0007669"/>
    <property type="project" value="InterPro"/>
</dbReference>
<dbReference type="CDD" id="cd00609">
    <property type="entry name" value="AAT_like"/>
    <property type="match status" value="1"/>
</dbReference>
<comment type="cofactor">
    <cofactor evidence="1">
        <name>pyridoxal 5'-phosphate</name>
        <dbReference type="ChEBI" id="CHEBI:597326"/>
    </cofactor>
</comment>
<protein>
    <submittedName>
        <fullName evidence="7">Methionine aminotransferase</fullName>
        <ecNumber evidence="7">2.6.1.-</ecNumber>
    </submittedName>
</protein>
<dbReference type="Gene3D" id="3.90.1150.10">
    <property type="entry name" value="Aspartate Aminotransferase, domain 1"/>
    <property type="match status" value="1"/>
</dbReference>
<dbReference type="GO" id="GO:0005737">
    <property type="term" value="C:cytoplasm"/>
    <property type="evidence" value="ECO:0007669"/>
    <property type="project" value="TreeGrafter"/>
</dbReference>
<dbReference type="AlphaFoldDB" id="A0A846QZE2"/>
<dbReference type="SUPFAM" id="SSF53383">
    <property type="entry name" value="PLP-dependent transferases"/>
    <property type="match status" value="1"/>
</dbReference>
<dbReference type="InterPro" id="IPR051326">
    <property type="entry name" value="Kynurenine-oxoglutarate_AT"/>
</dbReference>
<comment type="similarity">
    <text evidence="2">Belongs to the class-I pyridoxal-phosphate-dependent aminotransferase family.</text>
</comment>
<evidence type="ECO:0000256" key="2">
    <source>
        <dbReference type="ARBA" id="ARBA00007441"/>
    </source>
</evidence>
<keyword evidence="4 7" id="KW-0808">Transferase</keyword>
<dbReference type="Pfam" id="PF00155">
    <property type="entry name" value="Aminotran_1_2"/>
    <property type="match status" value="1"/>
</dbReference>
<organism evidence="7 8">
    <name type="scientific">Saonia flava</name>
    <dbReference type="NCBI Taxonomy" id="523696"/>
    <lineage>
        <taxon>Bacteria</taxon>
        <taxon>Pseudomonadati</taxon>
        <taxon>Bacteroidota</taxon>
        <taxon>Flavobacteriia</taxon>
        <taxon>Flavobacteriales</taxon>
        <taxon>Flavobacteriaceae</taxon>
        <taxon>Saonia</taxon>
    </lineage>
</organism>
<evidence type="ECO:0000256" key="4">
    <source>
        <dbReference type="ARBA" id="ARBA00022679"/>
    </source>
</evidence>
<keyword evidence="8" id="KW-1185">Reference proteome</keyword>
<evidence type="ECO:0000256" key="5">
    <source>
        <dbReference type="ARBA" id="ARBA00022898"/>
    </source>
</evidence>
<proteinExistence type="inferred from homology"/>